<dbReference type="EMBL" id="JACBNY010000058">
    <property type="protein sequence ID" value="MBA0017675.1"/>
    <property type="molecule type" value="Genomic_DNA"/>
</dbReference>
<dbReference type="AlphaFoldDB" id="A0A7V8N2U0"/>
<name>A0A7V8N2U0_9LACT</name>
<dbReference type="InterPro" id="IPR010057">
    <property type="entry name" value="Transcription_activator_Rgg_C"/>
</dbReference>
<dbReference type="InterPro" id="IPR010982">
    <property type="entry name" value="Lambda_DNA-bd_dom_sf"/>
</dbReference>
<gene>
    <name evidence="2" type="ORF">HZR21_11410</name>
</gene>
<dbReference type="InterPro" id="IPR053163">
    <property type="entry name" value="HTH-type_regulator_Rgg"/>
</dbReference>
<dbReference type="InterPro" id="IPR001387">
    <property type="entry name" value="Cro/C1-type_HTH"/>
</dbReference>
<comment type="caution">
    <text evidence="2">The sequence shown here is derived from an EMBL/GenBank/DDBJ whole genome shotgun (WGS) entry which is preliminary data.</text>
</comment>
<dbReference type="PANTHER" id="PTHR37038:SF12">
    <property type="entry name" value="TRANSCRIPTIONAL REGULATOR"/>
    <property type="match status" value="1"/>
</dbReference>
<keyword evidence="3" id="KW-1185">Reference proteome</keyword>
<evidence type="ECO:0000313" key="2">
    <source>
        <dbReference type="EMBL" id="MBA0017675.1"/>
    </source>
</evidence>
<dbReference type="Gene3D" id="1.25.40.400">
    <property type="match status" value="1"/>
</dbReference>
<feature type="domain" description="HTH cro/C1-type" evidence="1">
    <location>
        <begin position="38"/>
        <end position="72"/>
    </location>
</feature>
<dbReference type="Proteomes" id="UP000530186">
    <property type="component" value="Unassembled WGS sequence"/>
</dbReference>
<dbReference type="NCBIfam" id="TIGR01716">
    <property type="entry name" value="RGG_Cterm"/>
    <property type="match status" value="1"/>
</dbReference>
<sequence>MKKTEKLYSIKEASYGRTFKILRLSKGFSQLEATNHEMSISQLSNFENGKTVPLTTTFFNLLKNINVDMVEFQNAYNDYLNSEAILPYSTEVSEAYTSGNILKLKDMLYKLETSKKNENKKFKLDKIRLKSIISTLDSNYNNISKKEVEFVKLYLQHLKEWGQYEIKLFGQCVPIFDIPTLSLLGEKMINPTQKNINLHYTKQMIIKAVLNLIDIFTKSKNFDYANKFINYLENTKIHDYFTYEKITIVYSKARLAYLEGNNEALDTIKKCQDLLLFCDCSEIANMIEKEISEDIQSFKTTQK</sequence>
<proteinExistence type="predicted"/>
<evidence type="ECO:0000313" key="3">
    <source>
        <dbReference type="Proteomes" id="UP000530186"/>
    </source>
</evidence>
<protein>
    <recommendedName>
        <fullName evidence="1">HTH cro/C1-type domain-containing protein</fullName>
    </recommendedName>
</protein>
<dbReference type="PROSITE" id="PS50943">
    <property type="entry name" value="HTH_CROC1"/>
    <property type="match status" value="1"/>
</dbReference>
<evidence type="ECO:0000259" key="1">
    <source>
        <dbReference type="PROSITE" id="PS50943"/>
    </source>
</evidence>
<dbReference type="GO" id="GO:0003677">
    <property type="term" value="F:DNA binding"/>
    <property type="evidence" value="ECO:0007669"/>
    <property type="project" value="InterPro"/>
</dbReference>
<dbReference type="CDD" id="cd00093">
    <property type="entry name" value="HTH_XRE"/>
    <property type="match status" value="1"/>
</dbReference>
<dbReference type="Pfam" id="PF21259">
    <property type="entry name" value="Rgg_C"/>
    <property type="match status" value="1"/>
</dbReference>
<accession>A0A7V8N2U0</accession>
<dbReference type="SUPFAM" id="SSF47413">
    <property type="entry name" value="lambda repressor-like DNA-binding domains"/>
    <property type="match status" value="1"/>
</dbReference>
<dbReference type="RefSeq" id="WP_180747706.1">
    <property type="nucleotide sequence ID" value="NZ_JACBNY010000058.1"/>
</dbReference>
<reference evidence="2 3" key="1">
    <citation type="submission" date="2020-07" db="EMBL/GenBank/DDBJ databases">
        <authorList>
            <person name="Hilgarth M."/>
            <person name="Werum V."/>
            <person name="Vogel R.F."/>
        </authorList>
    </citation>
    <scope>NUCLEOTIDE SEQUENCE [LARGE SCALE GENOMIC DNA]</scope>
    <source>
        <strain evidence="2 3">DSM 28961</strain>
    </source>
</reference>
<dbReference type="GeneID" id="303196121"/>
<dbReference type="PANTHER" id="PTHR37038">
    <property type="entry name" value="TRANSCRIPTIONAL REGULATOR-RELATED"/>
    <property type="match status" value="1"/>
</dbReference>
<organism evidence="2 3">
    <name type="scientific">Pseudolactococcus laudensis</name>
    <dbReference type="NCBI Taxonomy" id="1494461"/>
    <lineage>
        <taxon>Bacteria</taxon>
        <taxon>Bacillati</taxon>
        <taxon>Bacillota</taxon>
        <taxon>Bacilli</taxon>
        <taxon>Lactobacillales</taxon>
        <taxon>Streptococcaceae</taxon>
        <taxon>Pseudolactococcus</taxon>
    </lineage>
</organism>